<dbReference type="PANTHER" id="PTHR33562">
    <property type="entry name" value="ATILLA, ISOFORM B-RELATED-RELATED"/>
    <property type="match status" value="1"/>
</dbReference>
<evidence type="ECO:0000256" key="7">
    <source>
        <dbReference type="ARBA" id="ARBA00023180"/>
    </source>
</evidence>
<keyword evidence="8" id="KW-0449">Lipoprotein</keyword>
<evidence type="ECO:0000256" key="8">
    <source>
        <dbReference type="ARBA" id="ARBA00023288"/>
    </source>
</evidence>
<keyword evidence="7" id="KW-0325">Glycoprotein</keyword>
<feature type="signal peptide" evidence="9">
    <location>
        <begin position="1"/>
        <end position="22"/>
    </location>
</feature>
<evidence type="ECO:0000256" key="1">
    <source>
        <dbReference type="ARBA" id="ARBA00004589"/>
    </source>
</evidence>
<comment type="subcellular location">
    <subcellularLocation>
        <location evidence="1">Membrane</location>
        <topology evidence="1">Lipid-anchor</topology>
        <topology evidence="1">GPI-anchor</topology>
    </subcellularLocation>
</comment>
<dbReference type="GO" id="GO:0032222">
    <property type="term" value="P:regulation of synaptic transmission, cholinergic"/>
    <property type="evidence" value="ECO:0007669"/>
    <property type="project" value="InterPro"/>
</dbReference>
<evidence type="ECO:0000256" key="4">
    <source>
        <dbReference type="ARBA" id="ARBA00022729"/>
    </source>
</evidence>
<protein>
    <recommendedName>
        <fullName evidence="12">Protein sleepless</fullName>
    </recommendedName>
</protein>
<organism evidence="10 11">
    <name type="scientific">Lasius platythorax</name>
    <dbReference type="NCBI Taxonomy" id="488582"/>
    <lineage>
        <taxon>Eukaryota</taxon>
        <taxon>Metazoa</taxon>
        <taxon>Ecdysozoa</taxon>
        <taxon>Arthropoda</taxon>
        <taxon>Hexapoda</taxon>
        <taxon>Insecta</taxon>
        <taxon>Pterygota</taxon>
        <taxon>Neoptera</taxon>
        <taxon>Endopterygota</taxon>
        <taxon>Hymenoptera</taxon>
        <taxon>Apocrita</taxon>
        <taxon>Aculeata</taxon>
        <taxon>Formicoidea</taxon>
        <taxon>Formicidae</taxon>
        <taxon>Formicinae</taxon>
        <taxon>Lasius</taxon>
        <taxon>Lasius</taxon>
    </lineage>
</organism>
<keyword evidence="4 9" id="KW-0732">Signal</keyword>
<evidence type="ECO:0000256" key="2">
    <source>
        <dbReference type="ARBA" id="ARBA00022622"/>
    </source>
</evidence>
<dbReference type="EMBL" id="OZ034835">
    <property type="protein sequence ID" value="CAL1676659.1"/>
    <property type="molecule type" value="Genomic_DNA"/>
</dbReference>
<gene>
    <name evidence="10" type="ORF">LPLAT_LOCUS2802</name>
</gene>
<feature type="chain" id="PRO_5043483545" description="Protein sleepless" evidence="9">
    <location>
        <begin position="23"/>
        <end position="142"/>
    </location>
</feature>
<dbReference type="InterPro" id="IPR050975">
    <property type="entry name" value="Sleep_regulator"/>
</dbReference>
<dbReference type="GO" id="GO:0098552">
    <property type="term" value="C:side of membrane"/>
    <property type="evidence" value="ECO:0007669"/>
    <property type="project" value="UniProtKB-KW"/>
</dbReference>
<evidence type="ECO:0000256" key="3">
    <source>
        <dbReference type="ARBA" id="ARBA00022692"/>
    </source>
</evidence>
<dbReference type="Pfam" id="PF17064">
    <property type="entry name" value="QVR"/>
    <property type="match status" value="1"/>
</dbReference>
<proteinExistence type="predicted"/>
<evidence type="ECO:0000256" key="5">
    <source>
        <dbReference type="ARBA" id="ARBA00022989"/>
    </source>
</evidence>
<evidence type="ECO:0000313" key="11">
    <source>
        <dbReference type="Proteomes" id="UP001497644"/>
    </source>
</evidence>
<keyword evidence="5" id="KW-1133">Transmembrane helix</keyword>
<evidence type="ECO:0000256" key="6">
    <source>
        <dbReference type="ARBA" id="ARBA00023136"/>
    </source>
</evidence>
<dbReference type="AlphaFoldDB" id="A0AAV2N9G1"/>
<keyword evidence="2" id="KW-0336">GPI-anchor</keyword>
<evidence type="ECO:0000256" key="9">
    <source>
        <dbReference type="SAM" id="SignalP"/>
    </source>
</evidence>
<dbReference type="GO" id="GO:0030431">
    <property type="term" value="P:sleep"/>
    <property type="evidence" value="ECO:0007669"/>
    <property type="project" value="InterPro"/>
</dbReference>
<evidence type="ECO:0000313" key="10">
    <source>
        <dbReference type="EMBL" id="CAL1676659.1"/>
    </source>
</evidence>
<dbReference type="InterPro" id="IPR031424">
    <property type="entry name" value="QVR-like"/>
</dbReference>
<evidence type="ECO:0008006" key="12">
    <source>
        <dbReference type="Google" id="ProtNLM"/>
    </source>
</evidence>
<keyword evidence="11" id="KW-1185">Reference proteome</keyword>
<keyword evidence="3" id="KW-0812">Transmembrane</keyword>
<reference evidence="10" key="1">
    <citation type="submission" date="2024-04" db="EMBL/GenBank/DDBJ databases">
        <authorList>
            <consortium name="Molecular Ecology Group"/>
        </authorList>
    </citation>
    <scope>NUCLEOTIDE SEQUENCE</scope>
</reference>
<keyword evidence="6" id="KW-0472">Membrane</keyword>
<sequence>MFSAIELLSFVIILSGFLHVTSHSKEEHLWCYECNTDLKQGHKGDCNDPYTPGAFDLVACPRNESHHCHKSIILYRNILVTVRACVLSRQVNKYCNYGDSFPHSNIECYFCKENACNGKELFSPVSKWYLGSVAIISSWVLT</sequence>
<accession>A0AAV2N9G1</accession>
<name>A0AAV2N9G1_9HYME</name>
<dbReference type="Proteomes" id="UP001497644">
    <property type="component" value="Chromosome 12"/>
</dbReference>